<keyword evidence="3" id="KW-1185">Reference proteome</keyword>
<dbReference type="GO" id="GO:0051225">
    <property type="term" value="P:spindle assembly"/>
    <property type="evidence" value="ECO:0007669"/>
    <property type="project" value="InterPro"/>
</dbReference>
<dbReference type="GO" id="GO:0070652">
    <property type="term" value="C:HAUS complex"/>
    <property type="evidence" value="ECO:0007669"/>
    <property type="project" value="InterPro"/>
</dbReference>
<dbReference type="OrthoDB" id="5575722at2759"/>
<reference evidence="2 3" key="1">
    <citation type="journal article" date="2018" name="Sci. Rep.">
        <title>Genomic signatures of local adaptation to the degree of environmental predictability in rotifers.</title>
        <authorList>
            <person name="Franch-Gras L."/>
            <person name="Hahn C."/>
            <person name="Garcia-Roger E.M."/>
            <person name="Carmona M.J."/>
            <person name="Serra M."/>
            <person name="Gomez A."/>
        </authorList>
    </citation>
    <scope>NUCLEOTIDE SEQUENCE [LARGE SCALE GENOMIC DNA]</scope>
    <source>
        <strain evidence="2">HYR1</strain>
    </source>
</reference>
<dbReference type="AlphaFoldDB" id="A0A3M7PGI4"/>
<dbReference type="PANTHER" id="PTHR16151:SF2">
    <property type="entry name" value="HAUS AUGMIN-LIKE COMPLEX SUBUNIT 6"/>
    <property type="match status" value="1"/>
</dbReference>
<dbReference type="Pfam" id="PF14661">
    <property type="entry name" value="HAUS6_N"/>
    <property type="match status" value="1"/>
</dbReference>
<protein>
    <submittedName>
        <fullName evidence="2">HAUS augmin-like complex subunit 6</fullName>
    </submittedName>
</protein>
<evidence type="ECO:0000313" key="2">
    <source>
        <dbReference type="EMBL" id="RMZ98139.1"/>
    </source>
</evidence>
<dbReference type="InterPro" id="IPR028163">
    <property type="entry name" value="HAUS_6_N"/>
</dbReference>
<dbReference type="STRING" id="10195.A0A3M7PGI4"/>
<evidence type="ECO:0000313" key="3">
    <source>
        <dbReference type="Proteomes" id="UP000276133"/>
    </source>
</evidence>
<comment type="caution">
    <text evidence="2">The sequence shown here is derived from an EMBL/GenBank/DDBJ whole genome shotgun (WGS) entry which is preliminary data.</text>
</comment>
<dbReference type="Proteomes" id="UP000276133">
    <property type="component" value="Unassembled WGS sequence"/>
</dbReference>
<feature type="non-terminal residue" evidence="2">
    <location>
        <position position="622"/>
    </location>
</feature>
<sequence length="622" mass="72752">MSSQSSVQASQYQLKLMTNSVLTTIQLFGFNIKSNEKEFKLQFNSNMFSRPNQKAFEVIVHFLLRQIDPDKAEKVFSQCWPIVLKEQNKEFKDVVFNWLLEITQKTTSKHEKQFPSHQLILQYQHLLSFIRFPIITKSLLMTPGGLKVCELFFALSQYTLIINLARLIENNKLNLRIPPKISPFCSSEPGKQPFSQAQTNNLNHSGLNSKIVSHKQLNDFRKLEKFMKSRLKLELDEFFQLVTKILDTRTKWQQSAQIKTNQIRALVDQKINLTQSLARKKATLAKQLNIQVNSDENTSLEILYSEFKSSKLTQFENLWLEFKKINDESFEKEFNKENINCLVEKDSNLSQKLQIDGQTFIDSIRQDQSLEHSNLALFEEKIHNFIYEHMDTNSTIRNAEVGCLFLQDGKQLDFINLVRLYNLVLISNAELISKIDREKLNIFAEFLKSLTLIEDNELISIDDCSKSSQLNEIFDTNKTVNEDSLKLKKQLDAILPKISESYRALIEREVVDTKIPDSTIKDEMTRKVKEFMKEYFNLRKTSIDSRILKILRQNRELAKNENCEKVSDTKNGSDQIDDKKIDHEYEEKNQKKKRSVKFCLDFDEKNDDAKEFHCSLEILDLK</sequence>
<feature type="domain" description="HAUS augmin-like complex subunit 6 N-terminal" evidence="1">
    <location>
        <begin position="22"/>
        <end position="114"/>
    </location>
</feature>
<organism evidence="2 3">
    <name type="scientific">Brachionus plicatilis</name>
    <name type="common">Marine rotifer</name>
    <name type="synonym">Brachionus muelleri</name>
    <dbReference type="NCBI Taxonomy" id="10195"/>
    <lineage>
        <taxon>Eukaryota</taxon>
        <taxon>Metazoa</taxon>
        <taxon>Spiralia</taxon>
        <taxon>Gnathifera</taxon>
        <taxon>Rotifera</taxon>
        <taxon>Eurotatoria</taxon>
        <taxon>Monogononta</taxon>
        <taxon>Pseudotrocha</taxon>
        <taxon>Ploima</taxon>
        <taxon>Brachionidae</taxon>
        <taxon>Brachionus</taxon>
    </lineage>
</organism>
<gene>
    <name evidence="2" type="ORF">BpHYR1_007513</name>
</gene>
<accession>A0A3M7PGI4</accession>
<dbReference type="InterPro" id="IPR026797">
    <property type="entry name" value="HAUS_6"/>
</dbReference>
<evidence type="ECO:0000259" key="1">
    <source>
        <dbReference type="Pfam" id="PF14661"/>
    </source>
</evidence>
<dbReference type="PANTHER" id="PTHR16151">
    <property type="entry name" value="HAUS AUGMIN-LIKE COMPLEX SUBUNIT 6"/>
    <property type="match status" value="1"/>
</dbReference>
<proteinExistence type="predicted"/>
<dbReference type="GO" id="GO:1990498">
    <property type="term" value="C:mitotic spindle microtubule"/>
    <property type="evidence" value="ECO:0007669"/>
    <property type="project" value="TreeGrafter"/>
</dbReference>
<dbReference type="GO" id="GO:0008017">
    <property type="term" value="F:microtubule binding"/>
    <property type="evidence" value="ECO:0007669"/>
    <property type="project" value="TreeGrafter"/>
</dbReference>
<dbReference type="EMBL" id="REGN01010956">
    <property type="protein sequence ID" value="RMZ98139.1"/>
    <property type="molecule type" value="Genomic_DNA"/>
</dbReference>
<name>A0A3M7PGI4_BRAPC</name>